<organism evidence="1 2">
    <name type="scientific">candidate division WWE3 bacterium GW2011_GWC2_41_23</name>
    <dbReference type="NCBI Taxonomy" id="1619123"/>
    <lineage>
        <taxon>Bacteria</taxon>
        <taxon>Katanobacteria</taxon>
    </lineage>
</organism>
<dbReference type="EMBL" id="LCBB01000008">
    <property type="protein sequence ID" value="KKS02901.1"/>
    <property type="molecule type" value="Genomic_DNA"/>
</dbReference>
<reference evidence="1 2" key="1">
    <citation type="journal article" date="2015" name="Nature">
        <title>rRNA introns, odd ribosomes, and small enigmatic genomes across a large radiation of phyla.</title>
        <authorList>
            <person name="Brown C.T."/>
            <person name="Hug L.A."/>
            <person name="Thomas B.C."/>
            <person name="Sharon I."/>
            <person name="Castelle C.J."/>
            <person name="Singh A."/>
            <person name="Wilkins M.J."/>
            <person name="Williams K.H."/>
            <person name="Banfield J.F."/>
        </authorList>
    </citation>
    <scope>NUCLEOTIDE SEQUENCE [LARGE SCALE GENOMIC DNA]</scope>
</reference>
<evidence type="ECO:0000313" key="2">
    <source>
        <dbReference type="Proteomes" id="UP000033947"/>
    </source>
</evidence>
<accession>A0A0G0Y0I2</accession>
<sequence>MVNLKTNKRLKTLIEKAKSGIDALYTTEISKFEEHTLEKKGDSFAYSISFEGGSEHLKYNVIINAIGAIGKIKEHIRDIEQNGDVETFINKSKELSLIMDLWNIDKHGYPLKQPRTQHYPIIDSIRSGLSGYREGGIIKYGNDEDNLATAKNMAIKISFNIVDKNTGKVLSDGDALLKSALEQIQDYISTK</sequence>
<protein>
    <submittedName>
        <fullName evidence="1">Uncharacterized protein</fullName>
    </submittedName>
</protein>
<gene>
    <name evidence="1" type="ORF">UU55_C0008G0001</name>
</gene>
<name>A0A0G0Y0I2_UNCKA</name>
<dbReference type="Proteomes" id="UP000033947">
    <property type="component" value="Unassembled WGS sequence"/>
</dbReference>
<comment type="caution">
    <text evidence="1">The sequence shown here is derived from an EMBL/GenBank/DDBJ whole genome shotgun (WGS) entry which is preliminary data.</text>
</comment>
<evidence type="ECO:0000313" key="1">
    <source>
        <dbReference type="EMBL" id="KKS02901.1"/>
    </source>
</evidence>
<proteinExistence type="predicted"/>
<dbReference type="AlphaFoldDB" id="A0A0G0Y0I2"/>